<dbReference type="PANTHER" id="PTHR30136:SF24">
    <property type="entry name" value="HTH-TYPE TRANSCRIPTIONAL REPRESSOR ALLR"/>
    <property type="match status" value="1"/>
</dbReference>
<accession>K7RPG5</accession>
<dbReference type="RefSeq" id="WP_015069133.1">
    <property type="nucleotide sequence ID" value="NC_019395.1"/>
</dbReference>
<dbReference type="InterPro" id="IPR005471">
    <property type="entry name" value="Tscrpt_reg_IclR_N"/>
</dbReference>
<dbReference type="PROSITE" id="PS51077">
    <property type="entry name" value="HTH_ICLR"/>
    <property type="match status" value="1"/>
</dbReference>
<dbReference type="AlphaFoldDB" id="K7RPG5"/>
<dbReference type="GO" id="GO:0003700">
    <property type="term" value="F:DNA-binding transcription factor activity"/>
    <property type="evidence" value="ECO:0007669"/>
    <property type="project" value="TreeGrafter"/>
</dbReference>
<evidence type="ECO:0000256" key="3">
    <source>
        <dbReference type="ARBA" id="ARBA00023125"/>
    </source>
</evidence>
<evidence type="ECO:0000256" key="5">
    <source>
        <dbReference type="ARBA" id="ARBA00058938"/>
    </source>
</evidence>
<dbReference type="Proteomes" id="UP000000214">
    <property type="component" value="Chromosome"/>
</dbReference>
<name>K7RPG5_ACIA4</name>
<feature type="domain" description="HTH iclR-type" evidence="7">
    <location>
        <begin position="9"/>
        <end position="72"/>
    </location>
</feature>
<keyword evidence="2" id="KW-0805">Transcription regulation</keyword>
<dbReference type="STRING" id="1171373.PACID_03680"/>
<feature type="domain" description="IclR-ED" evidence="8">
    <location>
        <begin position="73"/>
        <end position="254"/>
    </location>
</feature>
<dbReference type="SUPFAM" id="SSF55781">
    <property type="entry name" value="GAF domain-like"/>
    <property type="match status" value="1"/>
</dbReference>
<dbReference type="GO" id="GO:0003677">
    <property type="term" value="F:DNA binding"/>
    <property type="evidence" value="ECO:0007669"/>
    <property type="project" value="UniProtKB-KW"/>
</dbReference>
<dbReference type="GO" id="GO:0006071">
    <property type="term" value="P:glycerol metabolic process"/>
    <property type="evidence" value="ECO:0007669"/>
    <property type="project" value="UniProtKB-KW"/>
</dbReference>
<evidence type="ECO:0000313" key="10">
    <source>
        <dbReference type="Proteomes" id="UP000000214"/>
    </source>
</evidence>
<dbReference type="InterPro" id="IPR029016">
    <property type="entry name" value="GAF-like_dom_sf"/>
</dbReference>
<dbReference type="FunFam" id="1.10.10.10:FF:000056">
    <property type="entry name" value="IclR family transcriptional regulator"/>
    <property type="match status" value="1"/>
</dbReference>
<evidence type="ECO:0000256" key="4">
    <source>
        <dbReference type="ARBA" id="ARBA00023163"/>
    </source>
</evidence>
<protein>
    <recommendedName>
        <fullName evidence="6">Glycerol operon regulatory protein</fullName>
    </recommendedName>
</protein>
<evidence type="ECO:0000259" key="8">
    <source>
        <dbReference type="PROSITE" id="PS51078"/>
    </source>
</evidence>
<dbReference type="Pfam" id="PF09339">
    <property type="entry name" value="HTH_IclR"/>
    <property type="match status" value="1"/>
</dbReference>
<dbReference type="EMBL" id="CP003493">
    <property type="protein sequence ID" value="AFV88216.1"/>
    <property type="molecule type" value="Genomic_DNA"/>
</dbReference>
<evidence type="ECO:0000259" key="7">
    <source>
        <dbReference type="PROSITE" id="PS51077"/>
    </source>
</evidence>
<reference evidence="9 10" key="1">
    <citation type="journal article" date="2012" name="BMC Genomics">
        <title>The genome sequence of Propionibacterium acidipropionici provides insights into its biotechnological and industrial potential.</title>
        <authorList>
            <person name="Parizzi L.P."/>
            <person name="Grassi M.C."/>
            <person name="Llerena L.A."/>
            <person name="Carazzolle M.F."/>
            <person name="Queiroz V.L."/>
            <person name="Lunardi I."/>
            <person name="Zeidler A.F."/>
            <person name="Teixeira P.J."/>
            <person name="Mieczkowski P."/>
            <person name="Rincones J."/>
            <person name="Pereira G.A."/>
        </authorList>
    </citation>
    <scope>NUCLEOTIDE SEQUENCE [LARGE SCALE GENOMIC DNA]</scope>
    <source>
        <strain evidence="10">ATCC 4875 / DSM 20272 / JCM 6432 / NBRC 12425 / NCIMB 8070</strain>
    </source>
</reference>
<keyword evidence="1" id="KW-0319">Glycerol metabolism</keyword>
<evidence type="ECO:0000256" key="6">
    <source>
        <dbReference type="ARBA" id="ARBA00070406"/>
    </source>
</evidence>
<dbReference type="SMART" id="SM00346">
    <property type="entry name" value="HTH_ICLR"/>
    <property type="match status" value="1"/>
</dbReference>
<dbReference type="InterPro" id="IPR050707">
    <property type="entry name" value="HTH_MetabolicPath_Reg"/>
</dbReference>
<dbReference type="PROSITE" id="PS51078">
    <property type="entry name" value="ICLR_ED"/>
    <property type="match status" value="1"/>
</dbReference>
<comment type="function">
    <text evidence="5">May be an activator protein for the gylABX operon.</text>
</comment>
<evidence type="ECO:0000256" key="2">
    <source>
        <dbReference type="ARBA" id="ARBA00023015"/>
    </source>
</evidence>
<gene>
    <name evidence="9" type="ordered locus">PACID_03680</name>
</gene>
<dbReference type="InterPro" id="IPR036390">
    <property type="entry name" value="WH_DNA-bd_sf"/>
</dbReference>
<dbReference type="Pfam" id="PF01614">
    <property type="entry name" value="IclR_C"/>
    <property type="match status" value="1"/>
</dbReference>
<dbReference type="SUPFAM" id="SSF46785">
    <property type="entry name" value="Winged helix' DNA-binding domain"/>
    <property type="match status" value="1"/>
</dbReference>
<dbReference type="KEGG" id="pbo:PACID_03680"/>
<dbReference type="PATRIC" id="fig|1171373.8.peg.370"/>
<dbReference type="HOGENOM" id="CLU_062618_6_3_11"/>
<dbReference type="GO" id="GO:0045892">
    <property type="term" value="P:negative regulation of DNA-templated transcription"/>
    <property type="evidence" value="ECO:0007669"/>
    <property type="project" value="TreeGrafter"/>
</dbReference>
<dbReference type="PANTHER" id="PTHR30136">
    <property type="entry name" value="HELIX-TURN-HELIX TRANSCRIPTIONAL REGULATOR, ICLR FAMILY"/>
    <property type="match status" value="1"/>
</dbReference>
<dbReference type="InterPro" id="IPR014757">
    <property type="entry name" value="Tscrpt_reg_IclR_C"/>
</dbReference>
<dbReference type="Gene3D" id="3.30.450.40">
    <property type="match status" value="1"/>
</dbReference>
<dbReference type="InterPro" id="IPR036388">
    <property type="entry name" value="WH-like_DNA-bd_sf"/>
</dbReference>
<dbReference type="Gene3D" id="1.10.10.10">
    <property type="entry name" value="Winged helix-like DNA-binding domain superfamily/Winged helix DNA-binding domain"/>
    <property type="match status" value="1"/>
</dbReference>
<evidence type="ECO:0000256" key="1">
    <source>
        <dbReference type="ARBA" id="ARBA00022798"/>
    </source>
</evidence>
<proteinExistence type="predicted"/>
<sequence length="254" mass="27177">MISPGVTAPGTTGRALQLLTAMMDAGGQPLSLAELTERVGIAKPTCYRALSTLKLRGFVEQDVETGQYRLGPMAMRMGETFAGTRNLAGALHPVLVRLSRATGELVHLGVLSGDRMLYIDKVEPERAIRVWSAIGQTVPVATSALGRAVLSTRDLTDQQLGSYLLGAPGSSMEELRRAVDAARDKGFSEEHGENEPDVACVGVALMRQDVAVAAVSVTSLASRMTPARQAELVRIIREELPATLPSWLRIVEGM</sequence>
<keyword evidence="4" id="KW-0804">Transcription</keyword>
<dbReference type="eggNOG" id="COG1414">
    <property type="taxonomic scope" value="Bacteria"/>
</dbReference>
<keyword evidence="3" id="KW-0238">DNA-binding</keyword>
<organism evidence="9 10">
    <name type="scientific">Acidipropionibacterium acidipropionici (strain ATCC 4875 / DSM 20272 / JCM 6432 / NBRC 12425 / NCIMB 8070 / 4)</name>
    <name type="common">Propionibacterium acidipropionici</name>
    <dbReference type="NCBI Taxonomy" id="1171373"/>
    <lineage>
        <taxon>Bacteria</taxon>
        <taxon>Bacillati</taxon>
        <taxon>Actinomycetota</taxon>
        <taxon>Actinomycetes</taxon>
        <taxon>Propionibacteriales</taxon>
        <taxon>Propionibacteriaceae</taxon>
        <taxon>Acidipropionibacterium</taxon>
    </lineage>
</organism>
<evidence type="ECO:0000313" key="9">
    <source>
        <dbReference type="EMBL" id="AFV88216.1"/>
    </source>
</evidence>